<dbReference type="Proteomes" id="UP000321353">
    <property type="component" value="Chromosome"/>
</dbReference>
<feature type="transmembrane region" description="Helical" evidence="1">
    <location>
        <begin position="12"/>
        <end position="32"/>
    </location>
</feature>
<dbReference type="KEGG" id="smam:Mal15_44770"/>
<keyword evidence="1" id="KW-0472">Membrane</keyword>
<keyword evidence="1" id="KW-0812">Transmembrane</keyword>
<reference evidence="2 3" key="1">
    <citation type="submission" date="2019-02" db="EMBL/GenBank/DDBJ databases">
        <title>Planctomycetal bacteria perform biofilm scaping via a novel small molecule.</title>
        <authorList>
            <person name="Jeske O."/>
            <person name="Boedeker C."/>
            <person name="Wiegand S."/>
            <person name="Breitling P."/>
            <person name="Kallscheuer N."/>
            <person name="Jogler M."/>
            <person name="Rohde M."/>
            <person name="Petersen J."/>
            <person name="Medema M.H."/>
            <person name="Surup F."/>
            <person name="Jogler C."/>
        </authorList>
    </citation>
    <scope>NUCLEOTIDE SEQUENCE [LARGE SCALE GENOMIC DNA]</scope>
    <source>
        <strain evidence="2 3">Mal15</strain>
    </source>
</reference>
<keyword evidence="1" id="KW-1133">Transmembrane helix</keyword>
<name>A0A5B9MKA1_9BACT</name>
<dbReference type="AlphaFoldDB" id="A0A5B9MKA1"/>
<proteinExistence type="predicted"/>
<accession>A0A5B9MKA1</accession>
<evidence type="ECO:0000313" key="3">
    <source>
        <dbReference type="Proteomes" id="UP000321353"/>
    </source>
</evidence>
<protein>
    <submittedName>
        <fullName evidence="2">Uncharacterized protein</fullName>
    </submittedName>
</protein>
<evidence type="ECO:0000313" key="2">
    <source>
        <dbReference type="EMBL" id="QEG00407.1"/>
    </source>
</evidence>
<gene>
    <name evidence="2" type="ORF">Mal15_44770</name>
</gene>
<dbReference type="EMBL" id="CP036264">
    <property type="protein sequence ID" value="QEG00407.1"/>
    <property type="molecule type" value="Genomic_DNA"/>
</dbReference>
<keyword evidence="3" id="KW-1185">Reference proteome</keyword>
<sequence length="63" mass="6612">MVIPMWLAKTIAWAGIGLIGFAVIDAGASGLFDVNLTGSNWSSLAELAGGFVMKHFGEALEEE</sequence>
<organism evidence="2 3">
    <name type="scientific">Stieleria maiorica</name>
    <dbReference type="NCBI Taxonomy" id="2795974"/>
    <lineage>
        <taxon>Bacteria</taxon>
        <taxon>Pseudomonadati</taxon>
        <taxon>Planctomycetota</taxon>
        <taxon>Planctomycetia</taxon>
        <taxon>Pirellulales</taxon>
        <taxon>Pirellulaceae</taxon>
        <taxon>Stieleria</taxon>
    </lineage>
</organism>
<evidence type="ECO:0000256" key="1">
    <source>
        <dbReference type="SAM" id="Phobius"/>
    </source>
</evidence>